<sequence length="406" mass="46093">MPKLILKSKKFEGVLYDIRGPLLKEADRLEKEGKKIIRLNIGNTKPFGFDAPDEIITDVIAYIRDTEGYSDSRGIFSARKAIMQYYQTRKLTNLNMDHIFVNDGVSSAIWNSQNALLDNGDEILIPTPDYPLWTAAVKFAGGNPVHYICDEQSDWQPDLADLEKKITHKTRGIVIIPFNNPTGAVYHLDILKQLVRIAENHELIIFSDEIYDKIVYDGTESVSIASMSEDILFVTYDGLSKAYRLPGWRSGWMVLSGNTKIAEDYIEGINLLSNMRLCSNVVGQSAIQTALGGYQSIFDLTKEGGRLRVQRDTCYDILTGIDGITCIKPRSGLYLFPKMDTKKFGIESDEKFLLDFLREKHVLLVPGKGFNWPSPDHFRIVFLPHVDELKDALGRLKDFLEHYKQN</sequence>
<accession>A0A1G1XNT9</accession>
<dbReference type="GO" id="GO:0030170">
    <property type="term" value="F:pyridoxal phosphate binding"/>
    <property type="evidence" value="ECO:0007669"/>
    <property type="project" value="InterPro"/>
</dbReference>
<dbReference type="PANTHER" id="PTHR43488">
    <property type="entry name" value="GLUTAMATE-PYRUVATE AMINOTRANSFERASE ALAA"/>
    <property type="match status" value="1"/>
</dbReference>
<name>A0A1G1XNT9_9BACT</name>
<dbReference type="InterPro" id="IPR015421">
    <property type="entry name" value="PyrdxlP-dep_Trfase_major"/>
</dbReference>
<dbReference type="PANTHER" id="PTHR43488:SF2">
    <property type="entry name" value="GLUTAMATE-PYRUVATE AMINOTRANSFERASE ALAA"/>
    <property type="match status" value="1"/>
</dbReference>
<comment type="caution">
    <text evidence="8">The sequence shown here is derived from an EMBL/GenBank/DDBJ whole genome shotgun (WGS) entry which is preliminary data.</text>
</comment>
<evidence type="ECO:0000256" key="6">
    <source>
        <dbReference type="ARBA" id="ARBA00026106"/>
    </source>
</evidence>
<evidence type="ECO:0000256" key="1">
    <source>
        <dbReference type="ARBA" id="ARBA00001933"/>
    </source>
</evidence>
<organism evidence="8 9">
    <name type="scientific">Candidatus Buchananbacteria bacterium RBG_13_36_9</name>
    <dbReference type="NCBI Taxonomy" id="1797530"/>
    <lineage>
        <taxon>Bacteria</taxon>
        <taxon>Candidatus Buchananiibacteriota</taxon>
    </lineage>
</organism>
<protein>
    <recommendedName>
        <fullName evidence="6">alanine transaminase</fullName>
        <ecNumber evidence="6">2.6.1.2</ecNumber>
    </recommendedName>
</protein>
<evidence type="ECO:0000256" key="3">
    <source>
        <dbReference type="ARBA" id="ARBA00022576"/>
    </source>
</evidence>
<dbReference type="Pfam" id="PF00155">
    <property type="entry name" value="Aminotran_1_2"/>
    <property type="match status" value="1"/>
</dbReference>
<evidence type="ECO:0000259" key="7">
    <source>
        <dbReference type="Pfam" id="PF00155"/>
    </source>
</evidence>
<dbReference type="InterPro" id="IPR051926">
    <property type="entry name" value="Ala_Aminotransferase"/>
</dbReference>
<evidence type="ECO:0000256" key="5">
    <source>
        <dbReference type="ARBA" id="ARBA00022898"/>
    </source>
</evidence>
<feature type="domain" description="Aminotransferase class I/classII large" evidence="7">
    <location>
        <begin position="35"/>
        <end position="388"/>
    </location>
</feature>
<dbReference type="InterPro" id="IPR015424">
    <property type="entry name" value="PyrdxlP-dep_Trfase"/>
</dbReference>
<gene>
    <name evidence="8" type="ORF">A2Y82_02455</name>
</gene>
<dbReference type="EC" id="2.6.1.2" evidence="6"/>
<proteinExistence type="inferred from homology"/>
<dbReference type="Gene3D" id="3.90.1150.10">
    <property type="entry name" value="Aspartate Aminotransferase, domain 1"/>
    <property type="match status" value="1"/>
</dbReference>
<reference evidence="8 9" key="1">
    <citation type="journal article" date="2016" name="Nat. Commun.">
        <title>Thousands of microbial genomes shed light on interconnected biogeochemical processes in an aquifer system.</title>
        <authorList>
            <person name="Anantharaman K."/>
            <person name="Brown C.T."/>
            <person name="Hug L.A."/>
            <person name="Sharon I."/>
            <person name="Castelle C.J."/>
            <person name="Probst A.J."/>
            <person name="Thomas B.C."/>
            <person name="Singh A."/>
            <person name="Wilkins M.J."/>
            <person name="Karaoz U."/>
            <person name="Brodie E.L."/>
            <person name="Williams K.H."/>
            <person name="Hubbard S.S."/>
            <person name="Banfield J.F."/>
        </authorList>
    </citation>
    <scope>NUCLEOTIDE SEQUENCE [LARGE SCALE GENOMIC DNA]</scope>
</reference>
<dbReference type="InterPro" id="IPR004839">
    <property type="entry name" value="Aminotransferase_I/II_large"/>
</dbReference>
<comment type="similarity">
    <text evidence="2">Belongs to the class-I pyridoxal-phosphate-dependent aminotransferase family.</text>
</comment>
<keyword evidence="5" id="KW-0663">Pyridoxal phosphate</keyword>
<dbReference type="InterPro" id="IPR015422">
    <property type="entry name" value="PyrdxlP-dep_Trfase_small"/>
</dbReference>
<dbReference type="AlphaFoldDB" id="A0A1G1XNT9"/>
<dbReference type="GO" id="GO:0004021">
    <property type="term" value="F:L-alanine:2-oxoglutarate aminotransferase activity"/>
    <property type="evidence" value="ECO:0007669"/>
    <property type="project" value="UniProtKB-EC"/>
</dbReference>
<dbReference type="SUPFAM" id="SSF53383">
    <property type="entry name" value="PLP-dependent transferases"/>
    <property type="match status" value="1"/>
</dbReference>
<evidence type="ECO:0000256" key="4">
    <source>
        <dbReference type="ARBA" id="ARBA00022679"/>
    </source>
</evidence>
<comment type="cofactor">
    <cofactor evidence="1">
        <name>pyridoxal 5'-phosphate</name>
        <dbReference type="ChEBI" id="CHEBI:597326"/>
    </cofactor>
</comment>
<evidence type="ECO:0000313" key="9">
    <source>
        <dbReference type="Proteomes" id="UP000176498"/>
    </source>
</evidence>
<dbReference type="Gene3D" id="3.40.640.10">
    <property type="entry name" value="Type I PLP-dependent aspartate aminotransferase-like (Major domain)"/>
    <property type="match status" value="1"/>
</dbReference>
<keyword evidence="4 8" id="KW-0808">Transferase</keyword>
<keyword evidence="3 8" id="KW-0032">Aminotransferase</keyword>
<dbReference type="EMBL" id="MHHZ01000014">
    <property type="protein sequence ID" value="OGY41719.1"/>
    <property type="molecule type" value="Genomic_DNA"/>
</dbReference>
<dbReference type="Proteomes" id="UP000176498">
    <property type="component" value="Unassembled WGS sequence"/>
</dbReference>
<evidence type="ECO:0000256" key="2">
    <source>
        <dbReference type="ARBA" id="ARBA00007441"/>
    </source>
</evidence>
<dbReference type="CDD" id="cd00609">
    <property type="entry name" value="AAT_like"/>
    <property type="match status" value="1"/>
</dbReference>
<evidence type="ECO:0000313" key="8">
    <source>
        <dbReference type="EMBL" id="OGY41719.1"/>
    </source>
</evidence>